<name>A0ABD5KZ67_PRIAR</name>
<proteinExistence type="predicted"/>
<dbReference type="EMBL" id="JBDIVD010000003">
    <property type="protein sequence ID" value="MEN3156560.1"/>
    <property type="molecule type" value="Genomic_DNA"/>
</dbReference>
<dbReference type="AlphaFoldDB" id="A0ABD5KZ67"/>
<reference evidence="1 2" key="1">
    <citation type="submission" date="2024-05" db="EMBL/GenBank/DDBJ databases">
        <title>The mechanism of isolation and screening of efficient mineral weathering bacteria priestia aryabhattai c4-10 with weathered biotite.</title>
        <authorList>
            <person name="Yang S."/>
        </authorList>
    </citation>
    <scope>NUCLEOTIDE SEQUENCE [LARGE SCALE GENOMIC DNA]</scope>
    <source>
        <strain evidence="1 2">C4-10</strain>
    </source>
</reference>
<dbReference type="RefSeq" id="WP_048022180.1">
    <property type="nucleotide sequence ID" value="NZ_CP025620.1"/>
</dbReference>
<gene>
    <name evidence="1" type="ORF">ABDD91_27350</name>
</gene>
<reference evidence="1 2" key="2">
    <citation type="submission" date="2024-05" db="EMBL/GenBank/DDBJ databases">
        <authorList>
            <person name="Zheng X."/>
        </authorList>
    </citation>
    <scope>NUCLEOTIDE SEQUENCE [LARGE SCALE GENOMIC DNA]</scope>
    <source>
        <strain evidence="1 2">C4-10</strain>
    </source>
</reference>
<sequence length="97" mass="11335">MNELYLSLNKAGLLFKEHTERGEVDFIYLETDKNGTTCSVDVNAFEILFHDVRENPDYEALSGTHTFELEGTEYTMTAEEMGYQKYFDKWKEQGVFN</sequence>
<evidence type="ECO:0000313" key="1">
    <source>
        <dbReference type="EMBL" id="MEN3156560.1"/>
    </source>
</evidence>
<accession>A0ABD5KZ67</accession>
<comment type="caution">
    <text evidence="1">The sequence shown here is derived from an EMBL/GenBank/DDBJ whole genome shotgun (WGS) entry which is preliminary data.</text>
</comment>
<dbReference type="Proteomes" id="UP001418804">
    <property type="component" value="Unassembled WGS sequence"/>
</dbReference>
<protein>
    <submittedName>
        <fullName evidence="1">Uncharacterized protein</fullName>
    </submittedName>
</protein>
<organism evidence="1 2">
    <name type="scientific">Priestia aryabhattai</name>
    <name type="common">Bacillus aryabhattai</name>
    <dbReference type="NCBI Taxonomy" id="412384"/>
    <lineage>
        <taxon>Bacteria</taxon>
        <taxon>Bacillati</taxon>
        <taxon>Bacillota</taxon>
        <taxon>Bacilli</taxon>
        <taxon>Bacillales</taxon>
        <taxon>Bacillaceae</taxon>
        <taxon>Priestia</taxon>
    </lineage>
</organism>
<evidence type="ECO:0000313" key="2">
    <source>
        <dbReference type="Proteomes" id="UP001418804"/>
    </source>
</evidence>